<dbReference type="InterPro" id="IPR029071">
    <property type="entry name" value="Ubiquitin-like_domsf"/>
</dbReference>
<gene>
    <name evidence="2" type="ORF">BCR44DRAFT_42155</name>
</gene>
<feature type="compositionally biased region" description="Basic and acidic residues" evidence="1">
    <location>
        <begin position="202"/>
        <end position="214"/>
    </location>
</feature>
<sequence length="323" mass="36279">MTETMQSGMAHCAMGVNVGQPSHTLCDPLDQATYLTHHLDLSAICRRFAYAHPNELNRIHAIQSEYRKFLVLKYVHGDRDNILFAAPRTIGQFWQLHALDTRSYYAMLDRLGMRISYDVDASVTDRATAHRRYLNTFDCYRDLFGVDPPAAVWSKCHGGDDDVEDVLSDIQEVARGGDSSVTAPDVNDGYGSTTSDWDNEGESEREWSDWKSESDTESVGGDQDGVLYPDPVLVAAREAYIHRFGTPATLSVVQYSGQGRTMHPLGDVLVGEFKEMYAGLCRYLCPHKLQFVLDGQLLKDSRYLMADYHVSNGTRLHLLVDRG</sequence>
<evidence type="ECO:0000313" key="2">
    <source>
        <dbReference type="EMBL" id="ORZ39874.1"/>
    </source>
</evidence>
<dbReference type="SUPFAM" id="SSF54236">
    <property type="entry name" value="Ubiquitin-like"/>
    <property type="match status" value="1"/>
</dbReference>
<organism evidence="2 3">
    <name type="scientific">Catenaria anguillulae PL171</name>
    <dbReference type="NCBI Taxonomy" id="765915"/>
    <lineage>
        <taxon>Eukaryota</taxon>
        <taxon>Fungi</taxon>
        <taxon>Fungi incertae sedis</taxon>
        <taxon>Blastocladiomycota</taxon>
        <taxon>Blastocladiomycetes</taxon>
        <taxon>Blastocladiales</taxon>
        <taxon>Catenariaceae</taxon>
        <taxon>Catenaria</taxon>
    </lineage>
</organism>
<accession>A0A1Y2I0Y7</accession>
<protein>
    <recommendedName>
        <fullName evidence="4">Ubiquitin-like domain-containing protein</fullName>
    </recommendedName>
</protein>
<evidence type="ECO:0008006" key="4">
    <source>
        <dbReference type="Google" id="ProtNLM"/>
    </source>
</evidence>
<proteinExistence type="predicted"/>
<dbReference type="CDD" id="cd17039">
    <property type="entry name" value="Ubl_ubiquitin_like"/>
    <property type="match status" value="1"/>
</dbReference>
<evidence type="ECO:0000313" key="3">
    <source>
        <dbReference type="Proteomes" id="UP000193411"/>
    </source>
</evidence>
<comment type="caution">
    <text evidence="2">The sequence shown here is derived from an EMBL/GenBank/DDBJ whole genome shotgun (WGS) entry which is preliminary data.</text>
</comment>
<feature type="region of interest" description="Disordered" evidence="1">
    <location>
        <begin position="176"/>
        <end position="223"/>
    </location>
</feature>
<name>A0A1Y2I0Y7_9FUNG</name>
<keyword evidence="3" id="KW-1185">Reference proteome</keyword>
<dbReference type="EMBL" id="MCFL01000004">
    <property type="protein sequence ID" value="ORZ39874.1"/>
    <property type="molecule type" value="Genomic_DNA"/>
</dbReference>
<dbReference type="AlphaFoldDB" id="A0A1Y2I0Y7"/>
<evidence type="ECO:0000256" key="1">
    <source>
        <dbReference type="SAM" id="MobiDB-lite"/>
    </source>
</evidence>
<dbReference type="Proteomes" id="UP000193411">
    <property type="component" value="Unassembled WGS sequence"/>
</dbReference>
<reference evidence="2 3" key="1">
    <citation type="submission" date="2016-07" db="EMBL/GenBank/DDBJ databases">
        <title>Pervasive Adenine N6-methylation of Active Genes in Fungi.</title>
        <authorList>
            <consortium name="DOE Joint Genome Institute"/>
            <person name="Mondo S.J."/>
            <person name="Dannebaum R.O."/>
            <person name="Kuo R.C."/>
            <person name="Labutti K."/>
            <person name="Haridas S."/>
            <person name="Kuo A."/>
            <person name="Salamov A."/>
            <person name="Ahrendt S.R."/>
            <person name="Lipzen A."/>
            <person name="Sullivan W."/>
            <person name="Andreopoulos W.B."/>
            <person name="Clum A."/>
            <person name="Lindquist E."/>
            <person name="Daum C."/>
            <person name="Ramamoorthy G.K."/>
            <person name="Gryganskyi A."/>
            <person name="Culley D."/>
            <person name="Magnuson J.K."/>
            <person name="James T.Y."/>
            <person name="O'Malley M.A."/>
            <person name="Stajich J.E."/>
            <person name="Spatafora J.W."/>
            <person name="Visel A."/>
            <person name="Grigoriev I.V."/>
        </authorList>
    </citation>
    <scope>NUCLEOTIDE SEQUENCE [LARGE SCALE GENOMIC DNA]</scope>
    <source>
        <strain evidence="2 3">PL171</strain>
    </source>
</reference>